<evidence type="ECO:0000256" key="1">
    <source>
        <dbReference type="ARBA" id="ARBA00005854"/>
    </source>
</evidence>
<name>A0ABU4AV47_9NOCA</name>
<keyword evidence="2 4" id="KW-0560">Oxidoreductase</keyword>
<dbReference type="Gene3D" id="3.40.50.720">
    <property type="entry name" value="NAD(P)-binding Rossmann-like Domain"/>
    <property type="match status" value="2"/>
</dbReference>
<comment type="similarity">
    <text evidence="1 4">Belongs to the D-isomer specific 2-hydroxyacid dehydrogenase family.</text>
</comment>
<feature type="domain" description="D-isomer specific 2-hydroxyacid dehydrogenase catalytic" evidence="5">
    <location>
        <begin position="19"/>
        <end position="312"/>
    </location>
</feature>
<dbReference type="RefSeq" id="WP_317547679.1">
    <property type="nucleotide sequence ID" value="NZ_JAWLKE010000002.1"/>
</dbReference>
<evidence type="ECO:0000259" key="5">
    <source>
        <dbReference type="Pfam" id="PF00389"/>
    </source>
</evidence>
<dbReference type="InterPro" id="IPR029753">
    <property type="entry name" value="D-isomer_DH_CS"/>
</dbReference>
<evidence type="ECO:0000259" key="6">
    <source>
        <dbReference type="Pfam" id="PF02826"/>
    </source>
</evidence>
<dbReference type="InterPro" id="IPR006139">
    <property type="entry name" value="D-isomer_2_OHA_DH_cat_dom"/>
</dbReference>
<proteinExistence type="inferred from homology"/>
<dbReference type="InterPro" id="IPR006140">
    <property type="entry name" value="D-isomer_DH_NAD-bd"/>
</dbReference>
<dbReference type="Pfam" id="PF00389">
    <property type="entry name" value="2-Hacid_dh"/>
    <property type="match status" value="1"/>
</dbReference>
<sequence>MGTILITTDYLAPGDQVDDLLRAAGHRTVHSPAIGRRPEGAMADLLLSADAALIAGESVTAQMLETATSLRVIARSGVGYDSIDVAAATARGIVVCNTPGANKNAVAEMTMALLLMCAKRIGETVDGVKNGTWPRHDTRELRGATLGVIGLGPSGRAVVELARAFGMSVLVSTGHPASDLDVDYVAKDDLLTRSDFVTLHARAQSAGAPIIDRESLAAMKSSAYLINTARGSLVDEPALIDALRCGDIAGAGLDVFACEPVDVDNPLLKMPNVVSLSHLAGQTREARAEASLAAARDIVAVLDRQHPQGAVNTVETAAR</sequence>
<dbReference type="EMBL" id="JAWLKE010000002">
    <property type="protein sequence ID" value="MDV6230107.1"/>
    <property type="molecule type" value="Genomic_DNA"/>
</dbReference>
<dbReference type="InterPro" id="IPR036291">
    <property type="entry name" value="NAD(P)-bd_dom_sf"/>
</dbReference>
<keyword evidence="8" id="KW-1185">Reference proteome</keyword>
<dbReference type="SUPFAM" id="SSF51735">
    <property type="entry name" value="NAD(P)-binding Rossmann-fold domains"/>
    <property type="match status" value="1"/>
</dbReference>
<gene>
    <name evidence="7" type="ORF">R3P95_06055</name>
</gene>
<evidence type="ECO:0000256" key="2">
    <source>
        <dbReference type="ARBA" id="ARBA00023002"/>
    </source>
</evidence>
<dbReference type="PANTHER" id="PTHR42789:SF1">
    <property type="entry name" value="D-ISOMER SPECIFIC 2-HYDROXYACID DEHYDROGENASE FAMILY PROTEIN (AFU_ORTHOLOGUE AFUA_6G10090)"/>
    <property type="match status" value="1"/>
</dbReference>
<dbReference type="Pfam" id="PF02826">
    <property type="entry name" value="2-Hacid_dh_C"/>
    <property type="match status" value="1"/>
</dbReference>
<comment type="caution">
    <text evidence="7">The sequence shown here is derived from an EMBL/GenBank/DDBJ whole genome shotgun (WGS) entry which is preliminary data.</text>
</comment>
<organism evidence="7 8">
    <name type="scientific">Rhodococcus cercidiphylli</name>
    <dbReference type="NCBI Taxonomy" id="489916"/>
    <lineage>
        <taxon>Bacteria</taxon>
        <taxon>Bacillati</taxon>
        <taxon>Actinomycetota</taxon>
        <taxon>Actinomycetes</taxon>
        <taxon>Mycobacteriales</taxon>
        <taxon>Nocardiaceae</taxon>
        <taxon>Rhodococcus</taxon>
    </lineage>
</organism>
<dbReference type="InterPro" id="IPR050857">
    <property type="entry name" value="D-2-hydroxyacid_DH"/>
</dbReference>
<dbReference type="SUPFAM" id="SSF52283">
    <property type="entry name" value="Formate/glycerate dehydrogenase catalytic domain-like"/>
    <property type="match status" value="1"/>
</dbReference>
<feature type="domain" description="D-isomer specific 2-hydroxyacid dehydrogenase NAD-binding" evidence="6">
    <location>
        <begin position="111"/>
        <end position="280"/>
    </location>
</feature>
<dbReference type="Proteomes" id="UP001185899">
    <property type="component" value="Unassembled WGS sequence"/>
</dbReference>
<evidence type="ECO:0000256" key="4">
    <source>
        <dbReference type="RuleBase" id="RU003719"/>
    </source>
</evidence>
<evidence type="ECO:0000313" key="8">
    <source>
        <dbReference type="Proteomes" id="UP001185899"/>
    </source>
</evidence>
<keyword evidence="3" id="KW-0520">NAD</keyword>
<accession>A0ABU4AV47</accession>
<protein>
    <submittedName>
        <fullName evidence="7">NAD(P)-dependent oxidoreductase</fullName>
    </submittedName>
</protein>
<evidence type="ECO:0000256" key="3">
    <source>
        <dbReference type="ARBA" id="ARBA00023027"/>
    </source>
</evidence>
<dbReference type="PANTHER" id="PTHR42789">
    <property type="entry name" value="D-ISOMER SPECIFIC 2-HYDROXYACID DEHYDROGENASE FAMILY PROTEIN (AFU_ORTHOLOGUE AFUA_6G10090)"/>
    <property type="match status" value="1"/>
</dbReference>
<reference evidence="7 8" key="1">
    <citation type="submission" date="2023-10" db="EMBL/GenBank/DDBJ databases">
        <title>Development of a sustainable strategy for remediation of hydrocarbon-contaminated territories based on the waste exchange concept.</title>
        <authorList>
            <person name="Krivoruchko A."/>
        </authorList>
    </citation>
    <scope>NUCLEOTIDE SEQUENCE [LARGE SCALE GENOMIC DNA]</scope>
    <source>
        <strain evidence="7 8">IEGM 1322</strain>
    </source>
</reference>
<evidence type="ECO:0000313" key="7">
    <source>
        <dbReference type="EMBL" id="MDV6230107.1"/>
    </source>
</evidence>
<dbReference type="PROSITE" id="PS00671">
    <property type="entry name" value="D_2_HYDROXYACID_DH_3"/>
    <property type="match status" value="1"/>
</dbReference>